<protein>
    <recommendedName>
        <fullName evidence="5">Reverse transcriptase Ty1/copia-type domain-containing protein</fullName>
    </recommendedName>
</protein>
<gene>
    <name evidence="4" type="ORF">Tci_032592</name>
</gene>
<dbReference type="SUPFAM" id="SSF56672">
    <property type="entry name" value="DNA/RNA polymerases"/>
    <property type="match status" value="1"/>
</dbReference>
<dbReference type="CDD" id="cd09272">
    <property type="entry name" value="RNase_HI_RT_Ty1"/>
    <property type="match status" value="1"/>
</dbReference>
<dbReference type="InterPro" id="IPR043502">
    <property type="entry name" value="DNA/RNA_pol_sf"/>
</dbReference>
<feature type="region of interest" description="Disordered" evidence="1">
    <location>
        <begin position="792"/>
        <end position="822"/>
    </location>
</feature>
<reference evidence="4" key="1">
    <citation type="journal article" date="2019" name="Sci. Rep.">
        <title>Draft genome of Tanacetum cinerariifolium, the natural source of mosquito coil.</title>
        <authorList>
            <person name="Yamashiro T."/>
            <person name="Shiraishi A."/>
            <person name="Satake H."/>
            <person name="Nakayama K."/>
        </authorList>
    </citation>
    <scope>NUCLEOTIDE SEQUENCE</scope>
</reference>
<proteinExistence type="predicted"/>
<dbReference type="Pfam" id="PF13976">
    <property type="entry name" value="gag_pre-integrs"/>
    <property type="match status" value="1"/>
</dbReference>
<feature type="domain" description="GAG-pre-integrase" evidence="3">
    <location>
        <begin position="643"/>
        <end position="715"/>
    </location>
</feature>
<evidence type="ECO:0000256" key="1">
    <source>
        <dbReference type="SAM" id="MobiDB-lite"/>
    </source>
</evidence>
<evidence type="ECO:0008006" key="5">
    <source>
        <dbReference type="Google" id="ProtNLM"/>
    </source>
</evidence>
<name>A0A6L2LK38_TANCI</name>
<feature type="domain" description="Reverse transcriptase Ty1/copia-type" evidence="2">
    <location>
        <begin position="964"/>
        <end position="1085"/>
    </location>
</feature>
<evidence type="ECO:0000259" key="2">
    <source>
        <dbReference type="Pfam" id="PF07727"/>
    </source>
</evidence>
<dbReference type="InterPro" id="IPR025724">
    <property type="entry name" value="GAG-pre-integrase_dom"/>
</dbReference>
<dbReference type="Pfam" id="PF07727">
    <property type="entry name" value="RVT_2"/>
    <property type="match status" value="1"/>
</dbReference>
<sequence>MTSGREITPPPGFSAIPITTTMFSATTPENTPMDYRAPISANLNPVISPTFVEANYEAFESFLRDRHREMPYLGRGENGQPLQSSLTSAYGGQTLPNNIEGNLHYNDTSLSHYAQPSISASLMTTLADKAILSGADNRPPMLEKELYDSWKSRMELYMMNRQHERMILESVENGPLIWPTIEENGVTRPRKYSELTPTEALQADCDGRQPTFAAGTTRTYTLGVKGRNVGKQRTIICYNYKGEGHMSKQCTKPKRKQDDSWFKDKVLLVQAQPNGQILHEEELTFLADPGISEVALMANLSQYGSDVLPEVDTLDNMDNSMINQAQTVHMLTKPKFFYGHSTKQALGFQNPFYLKKAQQLEPKLYDGNVIKNTCAIVIPDSEETLMLAEESRSKMILKQQDPMVLEKKVNTTLVDYAVLNQLSQDFEKRFVLQTKLSAKQAFWSHNSMNSSDPILSKRPTKVEVPKELLKVSMHSKLNANSELICVKCNGCMLSNNHDLCVPNVINDVNAHAKSTSVKKNSKRKVWKLTGKVPSRNLISLETDTPKPILTLVYSRKPRKSKNTDPVSKFKVIKSISANNKELSKSQGSTVSNVPSSPFDECRHNLLSTGQFCDSNLEVAFCQYTCLIRNLEGVNLLTGSQGNNMYTLSLGDMMASSPICLLSKASKTKSWLWHRHLSYLNFGAINHLARHGLVRGLPKLKFEKDHLCSACAMDKSKKKPHKPKSEDTNQEKLYLLHMDLCRPMCVTSVNENNSSKLALHEITHATISSGLVLNPPPSTPFVPPSRTNFFLAPVPATSTSSSSSTTVDQDAPSPSNSQTTPETQTLVISNDVEKDNHNLDVAHMNNVLIIGVEESPKTPTFCDAPLYESLHEYSTSQGSSSNMRQTHTPFESLGRWTKDHPIANVIVDPSRSVSTRKQLQIDAMWCFFDAFLTTVEPTNFKQAMIEPLWIDAMQEEIHEFERLLGFRQEEGMNFKESFTPVARIEAIHIFIANAVHKNMMIFQMDVKMAFLNSELKEEVYVSQPERFVDQDNPSHFYKLKKGLYDLKQAPRAWYDMLSRILISQHFSKGAVDLTLFTRKAGNDLLLSKLDEDLQGKPVDATLYCDMIGSLMYLTSSRPDLTYAVCLCAWYQAKPIEKHLNAVKRIFQYLKGTINMGIWYSKDTGMSITAYADADHAGCQDTRRCSSGSAQFLGDKLFNKIPLYYDNKSAITLSCNSVQHSRDNHIDVRYHFIKEQVENGIVELYFFRTEYQLADIFTKPLPREIFNFLIEKLGIKSMSSDTLKCLVEETDE</sequence>
<dbReference type="EMBL" id="BKCJ010004366">
    <property type="protein sequence ID" value="GEU60614.1"/>
    <property type="molecule type" value="Genomic_DNA"/>
</dbReference>
<dbReference type="PANTHER" id="PTHR11439:SF483">
    <property type="entry name" value="PEPTIDE SYNTHASE GLIP-LIKE, PUTATIVE (AFU_ORTHOLOGUE AFUA_3G12920)-RELATED"/>
    <property type="match status" value="1"/>
</dbReference>
<evidence type="ECO:0000259" key="3">
    <source>
        <dbReference type="Pfam" id="PF13976"/>
    </source>
</evidence>
<comment type="caution">
    <text evidence="4">The sequence shown here is derived from an EMBL/GenBank/DDBJ whole genome shotgun (WGS) entry which is preliminary data.</text>
</comment>
<dbReference type="InterPro" id="IPR013103">
    <property type="entry name" value="RVT_2"/>
</dbReference>
<accession>A0A6L2LK38</accession>
<organism evidence="4">
    <name type="scientific">Tanacetum cinerariifolium</name>
    <name type="common">Dalmatian daisy</name>
    <name type="synonym">Chrysanthemum cinerariifolium</name>
    <dbReference type="NCBI Taxonomy" id="118510"/>
    <lineage>
        <taxon>Eukaryota</taxon>
        <taxon>Viridiplantae</taxon>
        <taxon>Streptophyta</taxon>
        <taxon>Embryophyta</taxon>
        <taxon>Tracheophyta</taxon>
        <taxon>Spermatophyta</taxon>
        <taxon>Magnoliopsida</taxon>
        <taxon>eudicotyledons</taxon>
        <taxon>Gunneridae</taxon>
        <taxon>Pentapetalae</taxon>
        <taxon>asterids</taxon>
        <taxon>campanulids</taxon>
        <taxon>Asterales</taxon>
        <taxon>Asteraceae</taxon>
        <taxon>Asteroideae</taxon>
        <taxon>Anthemideae</taxon>
        <taxon>Anthemidinae</taxon>
        <taxon>Tanacetum</taxon>
    </lineage>
</organism>
<dbReference type="PANTHER" id="PTHR11439">
    <property type="entry name" value="GAG-POL-RELATED RETROTRANSPOSON"/>
    <property type="match status" value="1"/>
</dbReference>
<feature type="compositionally biased region" description="Polar residues" evidence="1">
    <location>
        <begin position="811"/>
        <end position="822"/>
    </location>
</feature>
<feature type="compositionally biased region" description="Low complexity" evidence="1">
    <location>
        <begin position="796"/>
        <end position="805"/>
    </location>
</feature>
<evidence type="ECO:0000313" key="4">
    <source>
        <dbReference type="EMBL" id="GEU60614.1"/>
    </source>
</evidence>